<organism evidence="2 3">
    <name type="scientific">[Mycobacterium] crassicus</name>
    <dbReference type="NCBI Taxonomy" id="2872309"/>
    <lineage>
        <taxon>Bacteria</taxon>
        <taxon>Bacillati</taxon>
        <taxon>Actinomycetota</taxon>
        <taxon>Actinomycetes</taxon>
        <taxon>Mycobacteriales</taxon>
        <taxon>Mycobacteriaceae</taxon>
        <taxon>Mycolicibacter</taxon>
    </lineage>
</organism>
<comment type="caution">
    <text evidence="2">The sequence shown here is derived from an EMBL/GenBank/DDBJ whole genome shotgun (WGS) entry which is preliminary data.</text>
</comment>
<evidence type="ECO:0000256" key="1">
    <source>
        <dbReference type="SAM" id="Phobius"/>
    </source>
</evidence>
<keyword evidence="1" id="KW-0472">Membrane</keyword>
<evidence type="ECO:0000313" key="2">
    <source>
        <dbReference type="EMBL" id="MEB3023059.1"/>
    </source>
</evidence>
<proteinExistence type="predicted"/>
<accession>A0ABU5XLH5</accession>
<feature type="transmembrane region" description="Helical" evidence="1">
    <location>
        <begin position="39"/>
        <end position="58"/>
    </location>
</feature>
<dbReference type="Proteomes" id="UP001299596">
    <property type="component" value="Unassembled WGS sequence"/>
</dbReference>
<keyword evidence="3" id="KW-1185">Reference proteome</keyword>
<evidence type="ECO:0008006" key="4">
    <source>
        <dbReference type="Google" id="ProtNLM"/>
    </source>
</evidence>
<protein>
    <recommendedName>
        <fullName evidence="4">ZIP family metal transporter</fullName>
    </recommendedName>
</protein>
<gene>
    <name evidence="2" type="ORF">K6T79_18615</name>
</gene>
<name>A0ABU5XLH5_9MYCO</name>
<dbReference type="RefSeq" id="WP_329780322.1">
    <property type="nucleotide sequence ID" value="NZ_JAYJJR010000013.1"/>
</dbReference>
<keyword evidence="1" id="KW-0812">Transmembrane</keyword>
<feature type="transmembrane region" description="Helical" evidence="1">
    <location>
        <begin position="6"/>
        <end position="27"/>
    </location>
</feature>
<sequence>MSTPLLPLRTAVVLGAALIVAAITGALTYASNKKLPKEALAGGAAFAGAVFWLNDLIAV</sequence>
<reference evidence="2 3" key="1">
    <citation type="submission" date="2023-12" db="EMBL/GenBank/DDBJ databases">
        <title>Description of new species of Mycobacterium terrae complex isolated from sewage at the Sao Paulo Zoological Park Foundation in Brazil.</title>
        <authorList>
            <person name="Romagnoli C.L."/>
            <person name="Conceicao E.C."/>
            <person name="Machado E."/>
            <person name="Barreto L.B.P.F."/>
            <person name="Sharma A."/>
            <person name="Silva N.M."/>
            <person name="Marques L.E."/>
            <person name="Juliana M.A."/>
            <person name="Lourenco M.C.S."/>
            <person name="Digiampietri L.A."/>
            <person name="Suffys P.N."/>
            <person name="Viana-Niero C."/>
        </authorList>
    </citation>
    <scope>NUCLEOTIDE SEQUENCE [LARGE SCALE GENOMIC DNA]</scope>
    <source>
        <strain evidence="2 3">MYC098</strain>
    </source>
</reference>
<dbReference type="EMBL" id="JAYJJR010000013">
    <property type="protein sequence ID" value="MEB3023059.1"/>
    <property type="molecule type" value="Genomic_DNA"/>
</dbReference>
<keyword evidence="1" id="KW-1133">Transmembrane helix</keyword>
<evidence type="ECO:0000313" key="3">
    <source>
        <dbReference type="Proteomes" id="UP001299596"/>
    </source>
</evidence>